<evidence type="ECO:0000313" key="3">
    <source>
        <dbReference type="EMBL" id="WPR90640.1"/>
    </source>
</evidence>
<feature type="transmembrane region" description="Helical" evidence="2">
    <location>
        <begin position="111"/>
        <end position="133"/>
    </location>
</feature>
<name>A0ABZ0SPC4_9MICO</name>
<feature type="region of interest" description="Disordered" evidence="1">
    <location>
        <begin position="406"/>
        <end position="434"/>
    </location>
</feature>
<proteinExistence type="predicted"/>
<accession>A0ABZ0SPC4</accession>
<keyword evidence="2" id="KW-0472">Membrane</keyword>
<dbReference type="Pfam" id="PF19877">
    <property type="entry name" value="DUF6350"/>
    <property type="match status" value="1"/>
</dbReference>
<protein>
    <submittedName>
        <fullName evidence="3">DUF6350 family protein</fullName>
    </submittedName>
</protein>
<dbReference type="Proteomes" id="UP001323798">
    <property type="component" value="Chromosome"/>
</dbReference>
<reference evidence="3 4" key="1">
    <citation type="submission" date="2023-11" db="EMBL/GenBank/DDBJ databases">
        <title>Genome sequence of Microbacterium rhizosphaerae KACC 19337.</title>
        <authorList>
            <person name="Choi H."/>
            <person name="Kim S."/>
            <person name="Kim Y."/>
            <person name="Kwon S.-W."/>
            <person name="Heo J."/>
        </authorList>
    </citation>
    <scope>NUCLEOTIDE SEQUENCE [LARGE SCALE GENOMIC DNA]</scope>
    <source>
        <strain evidence="3 4">KACC 19337</strain>
    </source>
</reference>
<evidence type="ECO:0000256" key="2">
    <source>
        <dbReference type="SAM" id="Phobius"/>
    </source>
</evidence>
<dbReference type="EMBL" id="CP139368">
    <property type="protein sequence ID" value="WPR90640.1"/>
    <property type="molecule type" value="Genomic_DNA"/>
</dbReference>
<evidence type="ECO:0000313" key="4">
    <source>
        <dbReference type="Proteomes" id="UP001323798"/>
    </source>
</evidence>
<feature type="transmembrane region" description="Helical" evidence="2">
    <location>
        <begin position="201"/>
        <end position="223"/>
    </location>
</feature>
<organism evidence="3 4">
    <name type="scientific">Microbacterium rhizosphaerae</name>
    <dbReference type="NCBI Taxonomy" id="1678237"/>
    <lineage>
        <taxon>Bacteria</taxon>
        <taxon>Bacillati</taxon>
        <taxon>Actinomycetota</taxon>
        <taxon>Actinomycetes</taxon>
        <taxon>Micrococcales</taxon>
        <taxon>Microbacteriaceae</taxon>
        <taxon>Microbacterium</taxon>
    </lineage>
</organism>
<evidence type="ECO:0000256" key="1">
    <source>
        <dbReference type="SAM" id="MobiDB-lite"/>
    </source>
</evidence>
<keyword evidence="4" id="KW-1185">Reference proteome</keyword>
<dbReference type="InterPro" id="IPR045931">
    <property type="entry name" value="DUF6350"/>
</dbReference>
<keyword evidence="2" id="KW-0812">Transmembrane</keyword>
<feature type="transmembrane region" description="Helical" evidence="2">
    <location>
        <begin position="145"/>
        <end position="167"/>
    </location>
</feature>
<keyword evidence="2" id="KW-1133">Transmembrane helix</keyword>
<sequence>MHRLVVALLAALDAALAAVVGVAAALAPLALLWLIGGTLPWGALWPTAVSVWQLGHLVPLHIHLPAEYLAVTGIDQSAASFVISLAPLAFASFTAIFAARSGVRAAQADAAATGPIAGTVVFAVLATLAGLTARNPIAAIHLWQGVIFPVAIYAVGAAGGALVAGWIHADPSGHRTLDGMRARVAHGRHGWDRVVELTARGAGIALAGLIGLGALAFAAAMIVRGGNVIALFEAGHVDLIGAVVVALGQLAYLPTLVVWGLSFVAGPGFSVGVGTTVSPAGTQLGVVPGIPALGALPETTSPFLLVVVLLPVAVGALAGWAVRSRFADPDASTHEVVHAGSGLRATVAAGIAVLSAGGTAALCAAASGSLGPARLAQTGPEPGPVALAVGIEVLIGAAIMLLSPASDRGRERTVERPAAPQAPADDVTAPLEPLPVAPLPVAPLPVEPLPVEPPTGADTWAPAGEMDADARTGPIVLPPVPAAQAEPEPEPEPVEPEPVEPEAPKPPPPAASRPDLGPNRPNPLPPAAAPGGRDGS</sequence>
<dbReference type="RefSeq" id="WP_320943344.1">
    <property type="nucleotide sequence ID" value="NZ_BAABEU010000011.1"/>
</dbReference>
<feature type="transmembrane region" description="Helical" evidence="2">
    <location>
        <begin position="235"/>
        <end position="261"/>
    </location>
</feature>
<feature type="region of interest" description="Disordered" evidence="1">
    <location>
        <begin position="447"/>
        <end position="536"/>
    </location>
</feature>
<feature type="transmembrane region" description="Helical" evidence="2">
    <location>
        <begin position="343"/>
        <end position="370"/>
    </location>
</feature>
<feature type="compositionally biased region" description="Acidic residues" evidence="1">
    <location>
        <begin position="487"/>
        <end position="500"/>
    </location>
</feature>
<feature type="transmembrane region" description="Helical" evidence="2">
    <location>
        <begin position="382"/>
        <end position="402"/>
    </location>
</feature>
<gene>
    <name evidence="3" type="ORF">SM116_04940</name>
</gene>
<feature type="transmembrane region" description="Helical" evidence="2">
    <location>
        <begin position="303"/>
        <end position="322"/>
    </location>
</feature>
<feature type="transmembrane region" description="Helical" evidence="2">
    <location>
        <begin position="78"/>
        <end position="99"/>
    </location>
</feature>